<dbReference type="EMBL" id="JANAKD010000037">
    <property type="protein sequence ID" value="KAJ3498722.1"/>
    <property type="molecule type" value="Genomic_DNA"/>
</dbReference>
<protein>
    <submittedName>
        <fullName evidence="1">Uncharacterized protein</fullName>
    </submittedName>
</protein>
<evidence type="ECO:0000313" key="1">
    <source>
        <dbReference type="EMBL" id="KAJ3498722.1"/>
    </source>
</evidence>
<reference evidence="1" key="1">
    <citation type="submission" date="2022-07" db="EMBL/GenBank/DDBJ databases">
        <title>Genome Sequence of Lecanicillium saksenae.</title>
        <authorList>
            <person name="Buettner E."/>
        </authorList>
    </citation>
    <scope>NUCLEOTIDE SEQUENCE</scope>
    <source>
        <strain evidence="1">VT-O1</strain>
    </source>
</reference>
<evidence type="ECO:0000313" key="2">
    <source>
        <dbReference type="Proteomes" id="UP001148737"/>
    </source>
</evidence>
<gene>
    <name evidence="1" type="ORF">NLG97_g897</name>
</gene>
<name>A0ACC1R713_9HYPO</name>
<comment type="caution">
    <text evidence="1">The sequence shown here is derived from an EMBL/GenBank/DDBJ whole genome shotgun (WGS) entry which is preliminary data.</text>
</comment>
<dbReference type="Proteomes" id="UP001148737">
    <property type="component" value="Unassembled WGS sequence"/>
</dbReference>
<organism evidence="1 2">
    <name type="scientific">Lecanicillium saksenae</name>
    <dbReference type="NCBI Taxonomy" id="468837"/>
    <lineage>
        <taxon>Eukaryota</taxon>
        <taxon>Fungi</taxon>
        <taxon>Dikarya</taxon>
        <taxon>Ascomycota</taxon>
        <taxon>Pezizomycotina</taxon>
        <taxon>Sordariomycetes</taxon>
        <taxon>Hypocreomycetidae</taxon>
        <taxon>Hypocreales</taxon>
        <taxon>Cordycipitaceae</taxon>
        <taxon>Lecanicillium</taxon>
    </lineage>
</organism>
<accession>A0ACC1R713</accession>
<sequence>MGQGPRAMPYIACTGKRAPPTGWTGTGELRKQKLQNDGSQAATTRTGFDVEAVAWLRARAQNGGDGGLAGGKSSSWFDGMAVRMRSRSEQTPGNSNGRFGVLEGWRDAASGKVETLDPTKVGLFNGVDLGDNAATSCHSTTGPPPPSPGFQSVMAARVGGEMGQWTGPKSHLAWRLACELQQTEQST</sequence>
<proteinExistence type="predicted"/>
<keyword evidence="2" id="KW-1185">Reference proteome</keyword>